<gene>
    <name evidence="1" type="ORF">G3O08_19230</name>
</gene>
<organism evidence="1 2">
    <name type="scientific">Cryomorpha ignava</name>
    <dbReference type="NCBI Taxonomy" id="101383"/>
    <lineage>
        <taxon>Bacteria</taxon>
        <taxon>Pseudomonadati</taxon>
        <taxon>Bacteroidota</taxon>
        <taxon>Flavobacteriia</taxon>
        <taxon>Flavobacteriales</taxon>
        <taxon>Cryomorphaceae</taxon>
        <taxon>Cryomorpha</taxon>
    </lineage>
</organism>
<keyword evidence="2" id="KW-1185">Reference proteome</keyword>
<comment type="caution">
    <text evidence="1">The sequence shown here is derived from an EMBL/GenBank/DDBJ whole genome shotgun (WGS) entry which is preliminary data.</text>
</comment>
<evidence type="ECO:0000313" key="2">
    <source>
        <dbReference type="Proteomes" id="UP000486602"/>
    </source>
</evidence>
<evidence type="ECO:0008006" key="3">
    <source>
        <dbReference type="Google" id="ProtNLM"/>
    </source>
</evidence>
<accession>A0A7K3WVF0</accession>
<name>A0A7K3WVF0_9FLAO</name>
<evidence type="ECO:0000313" key="1">
    <source>
        <dbReference type="EMBL" id="NEN25630.1"/>
    </source>
</evidence>
<proteinExistence type="predicted"/>
<protein>
    <recommendedName>
        <fullName evidence="3">Carboxypeptidase-like regulatory domain-containing protein</fullName>
    </recommendedName>
</protein>
<dbReference type="RefSeq" id="WP_163287080.1">
    <property type="nucleotide sequence ID" value="NZ_JAAGVY010000064.1"/>
</dbReference>
<dbReference type="AlphaFoldDB" id="A0A7K3WVF0"/>
<dbReference type="EMBL" id="JAAGVY010000064">
    <property type="protein sequence ID" value="NEN25630.1"/>
    <property type="molecule type" value="Genomic_DNA"/>
</dbReference>
<dbReference type="Proteomes" id="UP000486602">
    <property type="component" value="Unassembled WGS sequence"/>
</dbReference>
<sequence length="436" mass="50733">MLKFTHVLTIFYFLLPQIVLCQVVQFKIADKTSGQPIVNVHIEHRGKHAISNRNGLVLMKIMDKQKVHVSHISYRDTSFLLAPPFPNHIILELESQINTLPEVRVDTKPIRIFAPAKTHVFDFEFWNDSLLVMTYEREKLFRKGNEQCKSMYIGCKLLLISPIGSIIDSLPLPDLIHGFYKDPLGQVFILGVNKIALIDFKLGRLLLSELDPEEFDVYIKPLCGASATHYFFSDYEWDYPEFNYFALSKNSDKKNLVRTIRDDFTMELFRAEYKYLSNHDKLKAIRLEYKTGIDKEIFGAYMSGFPNHLYYQKLYAPLFNFGDSVFIFDQHSSQIFLHTASGANLDSIEIQYLQNHTLKFKDEIINDSKTRAFYGVFEKSGIKALRKIDPFSGESHEVINLYYSYPEKIKVLNDKVFYIYRKTGGSNTKHLFVEQI</sequence>
<reference evidence="1 2" key="1">
    <citation type="submission" date="2020-02" db="EMBL/GenBank/DDBJ databases">
        <title>Out from the shadows clarifying the taxonomy of the family Cryomorphaceae and related taxa by utilizing the GTDB taxonomic framework.</title>
        <authorList>
            <person name="Bowman J.P."/>
        </authorList>
    </citation>
    <scope>NUCLEOTIDE SEQUENCE [LARGE SCALE GENOMIC DNA]</scope>
    <source>
        <strain evidence="1 2">QSSC 1-22</strain>
    </source>
</reference>